<dbReference type="RefSeq" id="WP_205120055.1">
    <property type="nucleotide sequence ID" value="NZ_JAFBCM010000001.1"/>
</dbReference>
<keyword evidence="1" id="KW-0812">Transmembrane</keyword>
<evidence type="ECO:0000256" key="1">
    <source>
        <dbReference type="SAM" id="Phobius"/>
    </source>
</evidence>
<dbReference type="InterPro" id="IPR011059">
    <property type="entry name" value="Metal-dep_hydrolase_composite"/>
</dbReference>
<evidence type="ECO:0000313" key="3">
    <source>
        <dbReference type="EMBL" id="MFC3760130.1"/>
    </source>
</evidence>
<protein>
    <submittedName>
        <fullName evidence="3">Amidohydrolase family protein</fullName>
    </submittedName>
</protein>
<dbReference type="InterPro" id="IPR051781">
    <property type="entry name" value="Metallo-dep_Hydrolase"/>
</dbReference>
<feature type="transmembrane region" description="Helical" evidence="1">
    <location>
        <begin position="21"/>
        <end position="39"/>
    </location>
</feature>
<reference evidence="4" key="1">
    <citation type="journal article" date="2019" name="Int. J. Syst. Evol. Microbiol.">
        <title>The Global Catalogue of Microorganisms (GCM) 10K type strain sequencing project: providing services to taxonomists for standard genome sequencing and annotation.</title>
        <authorList>
            <consortium name="The Broad Institute Genomics Platform"/>
            <consortium name="The Broad Institute Genome Sequencing Center for Infectious Disease"/>
            <person name="Wu L."/>
            <person name="Ma J."/>
        </authorList>
    </citation>
    <scope>NUCLEOTIDE SEQUENCE [LARGE SCALE GENOMIC DNA]</scope>
    <source>
        <strain evidence="4">CGMCC 4.7241</strain>
    </source>
</reference>
<name>A0ABV7Y4F6_9ACTN</name>
<dbReference type="PROSITE" id="PS51318">
    <property type="entry name" value="TAT"/>
    <property type="match status" value="1"/>
</dbReference>
<dbReference type="Gene3D" id="2.30.40.10">
    <property type="entry name" value="Urease, subunit C, domain 1"/>
    <property type="match status" value="1"/>
</dbReference>
<keyword evidence="1" id="KW-1133">Transmembrane helix</keyword>
<dbReference type="Proteomes" id="UP001595699">
    <property type="component" value="Unassembled WGS sequence"/>
</dbReference>
<accession>A0ABV7Y4F6</accession>
<proteinExistence type="predicted"/>
<dbReference type="PANTHER" id="PTHR43135:SF3">
    <property type="entry name" value="ALPHA-D-RIBOSE 1-METHYLPHOSPHONATE 5-TRIPHOSPHATE DIPHOSPHATASE"/>
    <property type="match status" value="1"/>
</dbReference>
<keyword evidence="1" id="KW-0472">Membrane</keyword>
<dbReference type="InterPro" id="IPR006311">
    <property type="entry name" value="TAT_signal"/>
</dbReference>
<comment type="caution">
    <text evidence="3">The sequence shown here is derived from an EMBL/GenBank/DDBJ whole genome shotgun (WGS) entry which is preliminary data.</text>
</comment>
<feature type="domain" description="Amidohydrolase-related" evidence="2">
    <location>
        <begin position="102"/>
        <end position="454"/>
    </location>
</feature>
<dbReference type="SUPFAM" id="SSF51338">
    <property type="entry name" value="Composite domain of metallo-dependent hydrolases"/>
    <property type="match status" value="1"/>
</dbReference>
<evidence type="ECO:0000259" key="2">
    <source>
        <dbReference type="Pfam" id="PF01979"/>
    </source>
</evidence>
<evidence type="ECO:0000313" key="4">
    <source>
        <dbReference type="Proteomes" id="UP001595699"/>
    </source>
</evidence>
<dbReference type="Pfam" id="PF01979">
    <property type="entry name" value="Amidohydro_1"/>
    <property type="match status" value="1"/>
</dbReference>
<keyword evidence="4" id="KW-1185">Reference proteome</keyword>
<organism evidence="3 4">
    <name type="scientific">Tenggerimyces flavus</name>
    <dbReference type="NCBI Taxonomy" id="1708749"/>
    <lineage>
        <taxon>Bacteria</taxon>
        <taxon>Bacillati</taxon>
        <taxon>Actinomycetota</taxon>
        <taxon>Actinomycetes</taxon>
        <taxon>Propionibacteriales</taxon>
        <taxon>Nocardioidaceae</taxon>
        <taxon>Tenggerimyces</taxon>
    </lineage>
</organism>
<dbReference type="EMBL" id="JBHRZH010000004">
    <property type="protein sequence ID" value="MFC3760130.1"/>
    <property type="molecule type" value="Genomic_DNA"/>
</dbReference>
<dbReference type="PANTHER" id="PTHR43135">
    <property type="entry name" value="ALPHA-D-RIBOSE 1-METHYLPHOSPHONATE 5-TRIPHOSPHATE DIPHOSPHATASE"/>
    <property type="match status" value="1"/>
</dbReference>
<gene>
    <name evidence="3" type="ORF">ACFOUW_04730</name>
</gene>
<dbReference type="InterPro" id="IPR006680">
    <property type="entry name" value="Amidohydro-rel"/>
</dbReference>
<sequence>MCQFHGGGTSVPSPDRLGRRALLVGAGGSVAALALSAVAQAAPRALGRTWALVGATVIDSVRSSPLVDATVLVHGNRLARVGRRRDVVLPPGTTVIDGHGKYVIPGLVDMHHHLGGTSLEERAANLRQLLAFGYTTIFDPAVSLPDLVALKGFAESVDAPYPRYFGTGPMLGTPGGWGDFGTPETRVVPSSSAAASIVAEFAAHGADAIKVANDNVLWGGGSAAEMPEDVQVAIVAAARRHRLRVFFHAPSLRLATQALRAGARGLLHGIVDAPLDRSFLRLLRRSDASALETFSLFETLGDVVSYVGRQQAFDRLGLYPSSVYDALRSPEAIAAIEAFVDPSVVAKHLPMLRANSRRLFSSGANATFGSDGGTFSQALGVSSHLELAVHESAGLRPHEILRGATLGAARMLGRGYERGSLAPGKLADLVVLNANPLQSIANLHFVDQVAKDGRLFRARDLLA</sequence>
<dbReference type="SUPFAM" id="SSF51556">
    <property type="entry name" value="Metallo-dependent hydrolases"/>
    <property type="match status" value="1"/>
</dbReference>
<dbReference type="Gene3D" id="3.20.20.140">
    <property type="entry name" value="Metal-dependent hydrolases"/>
    <property type="match status" value="1"/>
</dbReference>
<dbReference type="InterPro" id="IPR032466">
    <property type="entry name" value="Metal_Hydrolase"/>
</dbReference>